<gene>
    <name evidence="2" type="ORF">CROQUDRAFT_466880</name>
</gene>
<reference evidence="2" key="1">
    <citation type="submission" date="2013-11" db="EMBL/GenBank/DDBJ databases">
        <title>Genome sequence of the fusiform rust pathogen reveals effectors for host alternation and coevolution with pine.</title>
        <authorList>
            <consortium name="DOE Joint Genome Institute"/>
            <person name="Smith K."/>
            <person name="Pendleton A."/>
            <person name="Kubisiak T."/>
            <person name="Anderson C."/>
            <person name="Salamov A."/>
            <person name="Aerts A."/>
            <person name="Riley R."/>
            <person name="Clum A."/>
            <person name="Lindquist E."/>
            <person name="Ence D."/>
            <person name="Campbell M."/>
            <person name="Kronenberg Z."/>
            <person name="Feau N."/>
            <person name="Dhillon B."/>
            <person name="Hamelin R."/>
            <person name="Burleigh J."/>
            <person name="Smith J."/>
            <person name="Yandell M."/>
            <person name="Nelson C."/>
            <person name="Grigoriev I."/>
            <person name="Davis J."/>
        </authorList>
    </citation>
    <scope>NUCLEOTIDE SEQUENCE</scope>
    <source>
        <strain evidence="2">G11</strain>
    </source>
</reference>
<name>A0A9P6NWV5_9BASI</name>
<accession>A0A9P6NWV5</accession>
<sequence>MHKRLLFQLARYLHFKWNIGWFIRELVGCFQSHTFSFFFFSRLFFVIHFLGFLFLFQFLHFVVQCRTFLKCFFFLKELLFNLFWERSHLIFFFFFFFEGS</sequence>
<feature type="transmembrane region" description="Helical" evidence="1">
    <location>
        <begin position="46"/>
        <end position="66"/>
    </location>
</feature>
<feature type="transmembrane region" description="Helical" evidence="1">
    <location>
        <begin position="78"/>
        <end position="97"/>
    </location>
</feature>
<comment type="caution">
    <text evidence="2">The sequence shown here is derived from an EMBL/GenBank/DDBJ whole genome shotgun (WGS) entry which is preliminary data.</text>
</comment>
<evidence type="ECO:0000313" key="3">
    <source>
        <dbReference type="Proteomes" id="UP000886653"/>
    </source>
</evidence>
<dbReference type="Proteomes" id="UP000886653">
    <property type="component" value="Unassembled WGS sequence"/>
</dbReference>
<keyword evidence="1" id="KW-0472">Membrane</keyword>
<dbReference type="AlphaFoldDB" id="A0A9P6NWV5"/>
<keyword evidence="1" id="KW-1133">Transmembrane helix</keyword>
<organism evidence="2 3">
    <name type="scientific">Cronartium quercuum f. sp. fusiforme G11</name>
    <dbReference type="NCBI Taxonomy" id="708437"/>
    <lineage>
        <taxon>Eukaryota</taxon>
        <taxon>Fungi</taxon>
        <taxon>Dikarya</taxon>
        <taxon>Basidiomycota</taxon>
        <taxon>Pucciniomycotina</taxon>
        <taxon>Pucciniomycetes</taxon>
        <taxon>Pucciniales</taxon>
        <taxon>Coleosporiaceae</taxon>
        <taxon>Cronartium</taxon>
    </lineage>
</organism>
<keyword evidence="3" id="KW-1185">Reference proteome</keyword>
<evidence type="ECO:0000313" key="2">
    <source>
        <dbReference type="EMBL" id="KAG0151818.1"/>
    </source>
</evidence>
<proteinExistence type="predicted"/>
<protein>
    <submittedName>
        <fullName evidence="2">Uncharacterized protein</fullName>
    </submittedName>
</protein>
<keyword evidence="1" id="KW-0812">Transmembrane</keyword>
<evidence type="ECO:0000256" key="1">
    <source>
        <dbReference type="SAM" id="Phobius"/>
    </source>
</evidence>
<dbReference type="EMBL" id="MU167211">
    <property type="protein sequence ID" value="KAG0151818.1"/>
    <property type="molecule type" value="Genomic_DNA"/>
</dbReference>